<organism evidence="4 5">
    <name type="scientific">Janthinobacterium lividum</name>
    <dbReference type="NCBI Taxonomy" id="29581"/>
    <lineage>
        <taxon>Bacteria</taxon>
        <taxon>Pseudomonadati</taxon>
        <taxon>Pseudomonadota</taxon>
        <taxon>Betaproteobacteria</taxon>
        <taxon>Burkholderiales</taxon>
        <taxon>Oxalobacteraceae</taxon>
        <taxon>Janthinobacterium</taxon>
    </lineage>
</organism>
<dbReference type="SUPFAM" id="SSF51735">
    <property type="entry name" value="NAD(P)-binding Rossmann-fold domains"/>
    <property type="match status" value="1"/>
</dbReference>
<dbReference type="Proteomes" id="UP000179840">
    <property type="component" value="Unassembled WGS sequence"/>
</dbReference>
<dbReference type="PANTHER" id="PTHR43000">
    <property type="entry name" value="DTDP-D-GLUCOSE 4,6-DEHYDRATASE-RELATED"/>
    <property type="match status" value="1"/>
</dbReference>
<feature type="domain" description="NAD-dependent epimerase/dehydratase" evidence="3">
    <location>
        <begin position="174"/>
        <end position="284"/>
    </location>
</feature>
<dbReference type="Gene3D" id="3.40.50.720">
    <property type="entry name" value="NAD(P)-binding Rossmann-like Domain"/>
    <property type="match status" value="1"/>
</dbReference>
<proteinExistence type="inferred from homology"/>
<dbReference type="Pfam" id="PF01370">
    <property type="entry name" value="Epimerase"/>
    <property type="match status" value="2"/>
</dbReference>
<dbReference type="InterPro" id="IPR001509">
    <property type="entry name" value="Epimerase_deHydtase"/>
</dbReference>
<evidence type="ECO:0000256" key="2">
    <source>
        <dbReference type="ARBA" id="ARBA00007637"/>
    </source>
</evidence>
<dbReference type="PRINTS" id="PR01713">
    <property type="entry name" value="NUCEPIMERASE"/>
</dbReference>
<feature type="domain" description="NAD-dependent epimerase/dehydratase" evidence="3">
    <location>
        <begin position="5"/>
        <end position="136"/>
    </location>
</feature>
<accession>A0A1S1UEC1</accession>
<evidence type="ECO:0000313" key="5">
    <source>
        <dbReference type="Proteomes" id="UP000179840"/>
    </source>
</evidence>
<reference evidence="4 5" key="1">
    <citation type="submission" date="2015-06" db="EMBL/GenBank/DDBJ databases">
        <title>Draft genome sequencing of a biphenyl-degrading bacterium, Janthinobacterium lividum MEG1.</title>
        <authorList>
            <person name="Shimodaira J."/>
            <person name="Hatta T."/>
        </authorList>
    </citation>
    <scope>NUCLEOTIDE SEQUENCE [LARGE SCALE GENOMIC DNA]</scope>
    <source>
        <strain evidence="4 5">MEG1</strain>
    </source>
</reference>
<evidence type="ECO:0000259" key="3">
    <source>
        <dbReference type="Pfam" id="PF01370"/>
    </source>
</evidence>
<dbReference type="RefSeq" id="WP_071075656.1">
    <property type="nucleotide sequence ID" value="NZ_LFKP01000003.1"/>
</dbReference>
<evidence type="ECO:0000256" key="1">
    <source>
        <dbReference type="ARBA" id="ARBA00005125"/>
    </source>
</evidence>
<comment type="pathway">
    <text evidence="1">Bacterial outer membrane biogenesis; LPS O-antigen biosynthesis.</text>
</comment>
<name>A0A1S1UEC1_9BURK</name>
<dbReference type="InterPro" id="IPR036291">
    <property type="entry name" value="NAD(P)-bd_dom_sf"/>
</dbReference>
<sequence length="382" mass="41448">MNQTVLITGGAGFIGQRLCRAFLGQGMQVRVLDNFSPQIHASDVLPDDLAGKVELIKADVRDRDAMKQALTGVHAIVHLAAETGTGQSMYEIDRYFSVNVQGTATMLDLLQNEDCAKDLRSIVVASSRAVYGEGAYQCASHGTVFPHQRTREHLSAGMFEPVCPVCIKPVALLPTAETAPFLPMSMYGLTKQVQEQAVLLFARTRGINGFGLRYQNVYGPGQSLKNPYTGILAVFSNLARQNQLIEIYEDGEESRDFVYIDDVVEATVRSVNHAGPFVGALNVGSGQATSVMTVAQEIKQFFNSDSEITVTGAFRVGDIRHNIADVSVAADVLGFTPGVQFKDGLKYFLTWALQQPAEDKAAYARSVSELADKGLMGSSRQP</sequence>
<evidence type="ECO:0000313" key="4">
    <source>
        <dbReference type="EMBL" id="OHV98478.1"/>
    </source>
</evidence>
<comment type="similarity">
    <text evidence="2">Belongs to the NAD(P)-dependent epimerase/dehydratase family.</text>
</comment>
<dbReference type="EMBL" id="LFKP01000003">
    <property type="protein sequence ID" value="OHV98478.1"/>
    <property type="molecule type" value="Genomic_DNA"/>
</dbReference>
<dbReference type="AlphaFoldDB" id="A0A1S1UEC1"/>
<protein>
    <submittedName>
        <fullName evidence="4">Epimerase</fullName>
    </submittedName>
</protein>
<gene>
    <name evidence="4" type="ORF">AKG95_04390</name>
</gene>
<comment type="caution">
    <text evidence="4">The sequence shown here is derived from an EMBL/GenBank/DDBJ whole genome shotgun (WGS) entry which is preliminary data.</text>
</comment>